<comment type="function">
    <text evidence="2">Catalyzes the reversible cyclization of carbamoyl aspartate to dihydroorotate.</text>
</comment>
<dbReference type="PANTHER" id="PTHR43668:SF4">
    <property type="entry name" value="ALLANTOINASE"/>
    <property type="match status" value="1"/>
</dbReference>
<dbReference type="InterPro" id="IPR002195">
    <property type="entry name" value="Dihydroorotase_CS"/>
</dbReference>
<accession>A0A178MJX3</accession>
<comment type="caution">
    <text evidence="7">The sequence shown here is derived from an EMBL/GenBank/DDBJ whole genome shotgun (WGS) entry which is preliminary data.</text>
</comment>
<dbReference type="CDD" id="cd01318">
    <property type="entry name" value="DHOase_IIb"/>
    <property type="match status" value="1"/>
</dbReference>
<evidence type="ECO:0000256" key="4">
    <source>
        <dbReference type="ARBA" id="ARBA00022723"/>
    </source>
</evidence>
<dbReference type="Gene3D" id="2.30.40.10">
    <property type="entry name" value="Urease, subunit C, domain 1"/>
    <property type="match status" value="1"/>
</dbReference>
<comment type="similarity">
    <text evidence="3">Belongs to the metallo-dependent hydrolases superfamily. DHOase family. Class I DHOase subfamily.</text>
</comment>
<dbReference type="GO" id="GO:0004038">
    <property type="term" value="F:allantoinase activity"/>
    <property type="evidence" value="ECO:0007669"/>
    <property type="project" value="TreeGrafter"/>
</dbReference>
<dbReference type="Pfam" id="PF01979">
    <property type="entry name" value="Amidohydro_1"/>
    <property type="match status" value="1"/>
</dbReference>
<reference evidence="7 8" key="1">
    <citation type="submission" date="2016-04" db="EMBL/GenBank/DDBJ databases">
        <title>Draft genome sequence of freshwater magnetotactic bacteria Magnetospirillum marisnigri SP-1 and Magnetospirillum moscoviense BB-1.</title>
        <authorList>
            <person name="Koziaeva V."/>
            <person name="Dziuba M.V."/>
            <person name="Ivanov T.M."/>
            <person name="Kuznetsov B."/>
            <person name="Grouzdev D.S."/>
        </authorList>
    </citation>
    <scope>NUCLEOTIDE SEQUENCE [LARGE SCALE GENOMIC DNA]</scope>
    <source>
        <strain evidence="7 8">BB-1</strain>
    </source>
</reference>
<dbReference type="GO" id="GO:0005737">
    <property type="term" value="C:cytoplasm"/>
    <property type="evidence" value="ECO:0007669"/>
    <property type="project" value="TreeGrafter"/>
</dbReference>
<dbReference type="Proteomes" id="UP000078543">
    <property type="component" value="Unassembled WGS sequence"/>
</dbReference>
<dbReference type="RefSeq" id="WP_068501935.1">
    <property type="nucleotide sequence ID" value="NZ_LWQU01000152.1"/>
</dbReference>
<dbReference type="InterPro" id="IPR032466">
    <property type="entry name" value="Metal_Hydrolase"/>
</dbReference>
<keyword evidence="5" id="KW-0378">Hydrolase</keyword>
<dbReference type="InterPro" id="IPR011059">
    <property type="entry name" value="Metal-dep_hydrolase_composite"/>
</dbReference>
<protein>
    <submittedName>
        <fullName evidence="7">Dihydroorotase</fullName>
    </submittedName>
</protein>
<evidence type="ECO:0000313" key="7">
    <source>
        <dbReference type="EMBL" id="OAN48899.1"/>
    </source>
</evidence>
<dbReference type="PANTHER" id="PTHR43668">
    <property type="entry name" value="ALLANTOINASE"/>
    <property type="match status" value="1"/>
</dbReference>
<organism evidence="7 8">
    <name type="scientific">Magnetospirillum moscoviense</name>
    <dbReference type="NCBI Taxonomy" id="1437059"/>
    <lineage>
        <taxon>Bacteria</taxon>
        <taxon>Pseudomonadati</taxon>
        <taxon>Pseudomonadota</taxon>
        <taxon>Alphaproteobacteria</taxon>
        <taxon>Rhodospirillales</taxon>
        <taxon>Rhodospirillaceae</taxon>
        <taxon>Magnetospirillum</taxon>
    </lineage>
</organism>
<dbReference type="InterPro" id="IPR006680">
    <property type="entry name" value="Amidohydro-rel"/>
</dbReference>
<dbReference type="NCBIfam" id="TIGR00857">
    <property type="entry name" value="pyrC_multi"/>
    <property type="match status" value="1"/>
</dbReference>
<dbReference type="STRING" id="1437059.A6A05_02630"/>
<comment type="cofactor">
    <cofactor evidence="1">
        <name>Zn(2+)</name>
        <dbReference type="ChEBI" id="CHEBI:29105"/>
    </cofactor>
</comment>
<dbReference type="SUPFAM" id="SSF51556">
    <property type="entry name" value="Metallo-dependent hydrolases"/>
    <property type="match status" value="1"/>
</dbReference>
<dbReference type="AlphaFoldDB" id="A0A178MJX3"/>
<dbReference type="NCBIfam" id="NF006559">
    <property type="entry name" value="PRK09060.1"/>
    <property type="match status" value="1"/>
</dbReference>
<dbReference type="PROSITE" id="PS00483">
    <property type="entry name" value="DIHYDROOROTASE_2"/>
    <property type="match status" value="1"/>
</dbReference>
<dbReference type="InterPro" id="IPR050138">
    <property type="entry name" value="DHOase/Allantoinase_Hydrolase"/>
</dbReference>
<gene>
    <name evidence="7" type="ORF">A6A05_02630</name>
</gene>
<feature type="domain" description="Amidohydrolase-related" evidence="6">
    <location>
        <begin position="53"/>
        <end position="422"/>
    </location>
</feature>
<dbReference type="OrthoDB" id="9775759at2"/>
<evidence type="ECO:0000313" key="8">
    <source>
        <dbReference type="Proteomes" id="UP000078543"/>
    </source>
</evidence>
<keyword evidence="8" id="KW-1185">Reference proteome</keyword>
<dbReference type="SUPFAM" id="SSF51338">
    <property type="entry name" value="Composite domain of metallo-dependent hydrolases"/>
    <property type="match status" value="1"/>
</dbReference>
<evidence type="ECO:0000256" key="5">
    <source>
        <dbReference type="ARBA" id="ARBA00022801"/>
    </source>
</evidence>
<evidence type="ECO:0000256" key="1">
    <source>
        <dbReference type="ARBA" id="ARBA00001947"/>
    </source>
</evidence>
<keyword evidence="4" id="KW-0479">Metal-binding</keyword>
<proteinExistence type="inferred from homology"/>
<evidence type="ECO:0000256" key="2">
    <source>
        <dbReference type="ARBA" id="ARBA00002368"/>
    </source>
</evidence>
<dbReference type="GO" id="GO:0046872">
    <property type="term" value="F:metal ion binding"/>
    <property type="evidence" value="ECO:0007669"/>
    <property type="project" value="UniProtKB-KW"/>
</dbReference>
<sequence length="445" mass="48206">MSETFDLIIRGGAIVTPNGTAQADIGVAGGRITAIGDLAQAEAANAFDASGLTVLPGVIDTQVHFREPGLEHKEDLSTGTAAAAMGGVVAIFEMPNTKPGTTTETELKDKLKRAQGRAWTDHAFFLGAAGDNVDHLAQWERIPGCAGIKVFMGSSTGNLLVADDATLARVLAQGTRRVAVHCEDEERLIERKGLAEAAAHPRAHHIWRDEETALKATTRLIRLAEKARRRVHVLHVTTAEEMAYLAGHKDLATVETTPQHLTLAAPECYEQLGTLAQMNPPIREARHRDALWAAINDGTVDVLGSDHAPHTLEEKGQPYPKSPSGMTGVQTLVPIMLDHVHHGRLSLERFVDLTSAGPSRIYNLAGKGRIALGYDADFTIVDLKAKRTITNRWIVSRCGWTPFDGKKVTGWPLATIIRGHIVMREDSLIGDPMGAPVRFQEAYPE</sequence>
<dbReference type="EMBL" id="LWQU01000152">
    <property type="protein sequence ID" value="OAN48899.1"/>
    <property type="molecule type" value="Genomic_DNA"/>
</dbReference>
<dbReference type="Gene3D" id="3.20.20.140">
    <property type="entry name" value="Metal-dependent hydrolases"/>
    <property type="match status" value="1"/>
</dbReference>
<dbReference type="GO" id="GO:0006145">
    <property type="term" value="P:purine nucleobase catabolic process"/>
    <property type="evidence" value="ECO:0007669"/>
    <property type="project" value="TreeGrafter"/>
</dbReference>
<evidence type="ECO:0000256" key="3">
    <source>
        <dbReference type="ARBA" id="ARBA00010286"/>
    </source>
</evidence>
<evidence type="ECO:0000259" key="6">
    <source>
        <dbReference type="Pfam" id="PF01979"/>
    </source>
</evidence>
<name>A0A178MJX3_9PROT</name>